<dbReference type="AlphaFoldDB" id="A0A1I3K7G4"/>
<keyword evidence="2" id="KW-1185">Reference proteome</keyword>
<dbReference type="STRING" id="46223.SAMN05421852_101357"/>
<reference evidence="1 2" key="1">
    <citation type="submission" date="2016-10" db="EMBL/GenBank/DDBJ databases">
        <authorList>
            <person name="de Groot N.N."/>
        </authorList>
    </citation>
    <scope>NUCLEOTIDE SEQUENCE [LARGE SCALE GENOMIC DNA]</scope>
    <source>
        <strain evidence="1 2">DSM 44778</strain>
    </source>
</reference>
<proteinExistence type="predicted"/>
<dbReference type="Pfam" id="PF06949">
    <property type="entry name" value="DUF1292"/>
    <property type="match status" value="1"/>
</dbReference>
<protein>
    <submittedName>
        <fullName evidence="1">Uncharacterized protein</fullName>
    </submittedName>
</protein>
<dbReference type="EMBL" id="FORR01000001">
    <property type="protein sequence ID" value="SFI68218.1"/>
    <property type="molecule type" value="Genomic_DNA"/>
</dbReference>
<organism evidence="1 2">
    <name type="scientific">Thermoflavimicrobium dichotomicum</name>
    <dbReference type="NCBI Taxonomy" id="46223"/>
    <lineage>
        <taxon>Bacteria</taxon>
        <taxon>Bacillati</taxon>
        <taxon>Bacillota</taxon>
        <taxon>Bacilli</taxon>
        <taxon>Bacillales</taxon>
        <taxon>Thermoactinomycetaceae</taxon>
        <taxon>Thermoflavimicrobium</taxon>
    </lineage>
</organism>
<gene>
    <name evidence="1" type="ORF">SAMN05421852_101357</name>
</gene>
<dbReference type="RefSeq" id="WP_175482236.1">
    <property type="nucleotide sequence ID" value="NZ_FORR01000001.1"/>
</dbReference>
<accession>A0A1I3K7G4</accession>
<dbReference type="InterPro" id="IPR009711">
    <property type="entry name" value="UPF0473"/>
</dbReference>
<sequence>MVNRQSQLTEYLVIEDEEGKEQKFEVLSLFHVEETGKRYIVLSLIHENRDNHLFIYRYSEDKENMILEEIDNETEWTVVEEKVHLILKSK</sequence>
<name>A0A1I3K7G4_9BACL</name>
<evidence type="ECO:0000313" key="2">
    <source>
        <dbReference type="Proteomes" id="UP000199545"/>
    </source>
</evidence>
<dbReference type="Proteomes" id="UP000199545">
    <property type="component" value="Unassembled WGS sequence"/>
</dbReference>
<evidence type="ECO:0000313" key="1">
    <source>
        <dbReference type="EMBL" id="SFI68218.1"/>
    </source>
</evidence>